<accession>A0A8X6FJG5</accession>
<reference evidence="1" key="1">
    <citation type="submission" date="2020-07" db="EMBL/GenBank/DDBJ databases">
        <title>Multicomponent nature underlies the extraordinary mechanical properties of spider dragline silk.</title>
        <authorList>
            <person name="Kono N."/>
            <person name="Nakamura H."/>
            <person name="Mori M."/>
            <person name="Yoshida Y."/>
            <person name="Ohtoshi R."/>
            <person name="Malay A.D."/>
            <person name="Moran D.A.P."/>
            <person name="Tomita M."/>
            <person name="Numata K."/>
            <person name="Arakawa K."/>
        </authorList>
    </citation>
    <scope>NUCLEOTIDE SEQUENCE</scope>
</reference>
<protein>
    <submittedName>
        <fullName evidence="1">Pro-Pol polyprotein</fullName>
    </submittedName>
</protein>
<sequence>MSKAGLELTGWVSYSEQQNQEKTKCSVLGLLWEPNSDLPVCDLRNISTEINDACSKRQLLSISQKIFDPIGFTAPVALIPKLLMQKAWKNSKLTWDQKLPPEIVEEFENWLSTLEFLKLIQFTRYFGYLVDEPTTNIYMFSDASGKAFAACVFFFFQN</sequence>
<proteinExistence type="predicted"/>
<dbReference type="InterPro" id="IPR008042">
    <property type="entry name" value="Retrotrans_Pao"/>
</dbReference>
<keyword evidence="2" id="KW-1185">Reference proteome</keyword>
<dbReference type="EMBL" id="BMAO01022348">
    <property type="protein sequence ID" value="GFQ81342.1"/>
    <property type="molecule type" value="Genomic_DNA"/>
</dbReference>
<dbReference type="AlphaFoldDB" id="A0A8X6FJG5"/>
<dbReference type="OrthoDB" id="7455250at2759"/>
<dbReference type="PANTHER" id="PTHR47331:SF5">
    <property type="entry name" value="RIBONUCLEASE H"/>
    <property type="match status" value="1"/>
</dbReference>
<gene>
    <name evidence="1" type="primary">pol_254</name>
    <name evidence="1" type="ORF">TNCT_115761</name>
</gene>
<evidence type="ECO:0000313" key="2">
    <source>
        <dbReference type="Proteomes" id="UP000887116"/>
    </source>
</evidence>
<dbReference type="Pfam" id="PF05380">
    <property type="entry name" value="Peptidase_A17"/>
    <property type="match status" value="1"/>
</dbReference>
<dbReference type="PANTHER" id="PTHR47331">
    <property type="entry name" value="PHD-TYPE DOMAIN-CONTAINING PROTEIN"/>
    <property type="match status" value="1"/>
</dbReference>
<name>A0A8X6FJG5_TRICU</name>
<comment type="caution">
    <text evidence="1">The sequence shown here is derived from an EMBL/GenBank/DDBJ whole genome shotgun (WGS) entry which is preliminary data.</text>
</comment>
<dbReference type="Proteomes" id="UP000887116">
    <property type="component" value="Unassembled WGS sequence"/>
</dbReference>
<evidence type="ECO:0000313" key="1">
    <source>
        <dbReference type="EMBL" id="GFQ81342.1"/>
    </source>
</evidence>
<organism evidence="1 2">
    <name type="scientific">Trichonephila clavata</name>
    <name type="common">Joro spider</name>
    <name type="synonym">Nephila clavata</name>
    <dbReference type="NCBI Taxonomy" id="2740835"/>
    <lineage>
        <taxon>Eukaryota</taxon>
        <taxon>Metazoa</taxon>
        <taxon>Ecdysozoa</taxon>
        <taxon>Arthropoda</taxon>
        <taxon>Chelicerata</taxon>
        <taxon>Arachnida</taxon>
        <taxon>Araneae</taxon>
        <taxon>Araneomorphae</taxon>
        <taxon>Entelegynae</taxon>
        <taxon>Araneoidea</taxon>
        <taxon>Nephilidae</taxon>
        <taxon>Trichonephila</taxon>
    </lineage>
</organism>